<feature type="compositionally biased region" description="Basic and acidic residues" evidence="1">
    <location>
        <begin position="131"/>
        <end position="140"/>
    </location>
</feature>
<dbReference type="GeneID" id="8247689"/>
<feature type="region of interest" description="Disordered" evidence="1">
    <location>
        <begin position="1"/>
        <end position="22"/>
    </location>
</feature>
<sequence length="146" mass="16001">MATATAGEPTATSQPSPLAPGSRSPASWAAFPIFRAVGYFFFRQRPKFLLALTFTLTCHSQSPHPRLAPRLGAGRVARREQSRRPGQLRLLPCRGPARRARQELGQPAAEPFLEGALRGPAVPGASRGHLGRLERQRPDPSHLPWR</sequence>
<gene>
    <name evidence="2" type="ORF">MICPUN_62601</name>
</gene>
<evidence type="ECO:0000313" key="2">
    <source>
        <dbReference type="EMBL" id="ACO66525.1"/>
    </source>
</evidence>
<organism evidence="2 3">
    <name type="scientific">Micromonas commoda (strain RCC299 / NOUM17 / CCMP2709)</name>
    <name type="common">Picoplanktonic green alga</name>
    <dbReference type="NCBI Taxonomy" id="296587"/>
    <lineage>
        <taxon>Eukaryota</taxon>
        <taxon>Viridiplantae</taxon>
        <taxon>Chlorophyta</taxon>
        <taxon>Mamiellophyceae</taxon>
        <taxon>Mamiellales</taxon>
        <taxon>Mamiellaceae</taxon>
        <taxon>Micromonas</taxon>
    </lineage>
</organism>
<evidence type="ECO:0000256" key="1">
    <source>
        <dbReference type="SAM" id="MobiDB-lite"/>
    </source>
</evidence>
<proteinExistence type="predicted"/>
<dbReference type="EMBL" id="CP001330">
    <property type="protein sequence ID" value="ACO66525.1"/>
    <property type="molecule type" value="Genomic_DNA"/>
</dbReference>
<dbReference type="AlphaFoldDB" id="C1EEF2"/>
<evidence type="ECO:0000313" key="3">
    <source>
        <dbReference type="Proteomes" id="UP000002009"/>
    </source>
</evidence>
<dbReference type="InParanoid" id="C1EEF2"/>
<reference evidence="2 3" key="1">
    <citation type="journal article" date="2009" name="Science">
        <title>Green evolution and dynamic adaptations revealed by genomes of the marine picoeukaryotes Micromonas.</title>
        <authorList>
            <person name="Worden A.Z."/>
            <person name="Lee J.H."/>
            <person name="Mock T."/>
            <person name="Rouze P."/>
            <person name="Simmons M.P."/>
            <person name="Aerts A.L."/>
            <person name="Allen A.E."/>
            <person name="Cuvelier M.L."/>
            <person name="Derelle E."/>
            <person name="Everett M.V."/>
            <person name="Foulon E."/>
            <person name="Grimwood J."/>
            <person name="Gundlach H."/>
            <person name="Henrissat B."/>
            <person name="Napoli C."/>
            <person name="McDonald S.M."/>
            <person name="Parker M.S."/>
            <person name="Rombauts S."/>
            <person name="Salamov A."/>
            <person name="Von Dassow P."/>
            <person name="Badger J.H."/>
            <person name="Coutinho P.M."/>
            <person name="Demir E."/>
            <person name="Dubchak I."/>
            <person name="Gentemann C."/>
            <person name="Eikrem W."/>
            <person name="Gready J.E."/>
            <person name="John U."/>
            <person name="Lanier W."/>
            <person name="Lindquist E.A."/>
            <person name="Lucas S."/>
            <person name="Mayer K.F."/>
            <person name="Moreau H."/>
            <person name="Not F."/>
            <person name="Otillar R."/>
            <person name="Panaud O."/>
            <person name="Pangilinan J."/>
            <person name="Paulsen I."/>
            <person name="Piegu B."/>
            <person name="Poliakov A."/>
            <person name="Robbens S."/>
            <person name="Schmutz J."/>
            <person name="Toulza E."/>
            <person name="Wyss T."/>
            <person name="Zelensky A."/>
            <person name="Zhou K."/>
            <person name="Armbrust E.V."/>
            <person name="Bhattacharya D."/>
            <person name="Goodenough U.W."/>
            <person name="Van de Peer Y."/>
            <person name="Grigoriev I.V."/>
        </authorList>
    </citation>
    <scope>NUCLEOTIDE SEQUENCE [LARGE SCALE GENOMIC DNA]</scope>
    <source>
        <strain evidence="3">RCC299 / NOUM17</strain>
    </source>
</reference>
<feature type="region of interest" description="Disordered" evidence="1">
    <location>
        <begin position="60"/>
        <end position="146"/>
    </location>
</feature>
<protein>
    <submittedName>
        <fullName evidence="2">Uncharacterized protein</fullName>
    </submittedName>
</protein>
<dbReference type="RefSeq" id="XP_002505267.1">
    <property type="nucleotide sequence ID" value="XM_002505221.1"/>
</dbReference>
<dbReference type="Proteomes" id="UP000002009">
    <property type="component" value="Chromosome 11"/>
</dbReference>
<name>C1EEF2_MICCC</name>
<dbReference type="KEGG" id="mis:MICPUN_62601"/>
<keyword evidence="3" id="KW-1185">Reference proteome</keyword>
<accession>C1EEF2</accession>